<protein>
    <submittedName>
        <fullName evidence="1">Uncharacterized protein</fullName>
    </submittedName>
</protein>
<comment type="caution">
    <text evidence="1">The sequence shown here is derived from an EMBL/GenBank/DDBJ whole genome shotgun (WGS) entry which is preliminary data.</text>
</comment>
<keyword evidence="2" id="KW-1185">Reference proteome</keyword>
<proteinExistence type="predicted"/>
<sequence>MTSSRALTSRRALKRNGGKEWASACGAHRAKYLRATTAKDYVVGCFEYNVDLAEALDAKQNASIDLPMDTFKCHVIREPIGVVGFLLHGITLCKWLLGKLHLLSAVGCAAILKPSEVASVT</sequence>
<evidence type="ECO:0000313" key="2">
    <source>
        <dbReference type="Proteomes" id="UP001056120"/>
    </source>
</evidence>
<accession>A0ACB9D8N3</accession>
<reference evidence="2" key="1">
    <citation type="journal article" date="2022" name="Mol. Ecol. Resour.">
        <title>The genomes of chicory, endive, great burdock and yacon provide insights into Asteraceae palaeo-polyploidization history and plant inulin production.</title>
        <authorList>
            <person name="Fan W."/>
            <person name="Wang S."/>
            <person name="Wang H."/>
            <person name="Wang A."/>
            <person name="Jiang F."/>
            <person name="Liu H."/>
            <person name="Zhao H."/>
            <person name="Xu D."/>
            <person name="Zhang Y."/>
        </authorList>
    </citation>
    <scope>NUCLEOTIDE SEQUENCE [LARGE SCALE GENOMIC DNA]</scope>
    <source>
        <strain evidence="2">cv. Yunnan</strain>
    </source>
</reference>
<dbReference type="EMBL" id="CM042037">
    <property type="protein sequence ID" value="KAI3742942.1"/>
    <property type="molecule type" value="Genomic_DNA"/>
</dbReference>
<organism evidence="1 2">
    <name type="scientific">Smallanthus sonchifolius</name>
    <dbReference type="NCBI Taxonomy" id="185202"/>
    <lineage>
        <taxon>Eukaryota</taxon>
        <taxon>Viridiplantae</taxon>
        <taxon>Streptophyta</taxon>
        <taxon>Embryophyta</taxon>
        <taxon>Tracheophyta</taxon>
        <taxon>Spermatophyta</taxon>
        <taxon>Magnoliopsida</taxon>
        <taxon>eudicotyledons</taxon>
        <taxon>Gunneridae</taxon>
        <taxon>Pentapetalae</taxon>
        <taxon>asterids</taxon>
        <taxon>campanulids</taxon>
        <taxon>Asterales</taxon>
        <taxon>Asteraceae</taxon>
        <taxon>Asteroideae</taxon>
        <taxon>Heliantheae alliance</taxon>
        <taxon>Millerieae</taxon>
        <taxon>Smallanthus</taxon>
    </lineage>
</organism>
<dbReference type="Proteomes" id="UP001056120">
    <property type="component" value="Linkage Group LG20"/>
</dbReference>
<gene>
    <name evidence="1" type="ORF">L1987_60641</name>
</gene>
<evidence type="ECO:0000313" key="1">
    <source>
        <dbReference type="EMBL" id="KAI3742942.1"/>
    </source>
</evidence>
<reference evidence="1 2" key="2">
    <citation type="journal article" date="2022" name="Mol. Ecol. Resour.">
        <title>The genomes of chicory, endive, great burdock and yacon provide insights into Asteraceae paleo-polyploidization history and plant inulin production.</title>
        <authorList>
            <person name="Fan W."/>
            <person name="Wang S."/>
            <person name="Wang H."/>
            <person name="Wang A."/>
            <person name="Jiang F."/>
            <person name="Liu H."/>
            <person name="Zhao H."/>
            <person name="Xu D."/>
            <person name="Zhang Y."/>
        </authorList>
    </citation>
    <scope>NUCLEOTIDE SEQUENCE [LARGE SCALE GENOMIC DNA]</scope>
    <source>
        <strain evidence="2">cv. Yunnan</strain>
        <tissue evidence="1">Leaves</tissue>
    </source>
</reference>
<name>A0ACB9D8N3_9ASTR</name>